<dbReference type="Proteomes" id="UP000712600">
    <property type="component" value="Unassembled WGS sequence"/>
</dbReference>
<feature type="region of interest" description="Disordered" evidence="1">
    <location>
        <begin position="1"/>
        <end position="29"/>
    </location>
</feature>
<evidence type="ECO:0000313" key="2">
    <source>
        <dbReference type="EMBL" id="KAF3539168.1"/>
    </source>
</evidence>
<comment type="caution">
    <text evidence="2">The sequence shown here is derived from an EMBL/GenBank/DDBJ whole genome shotgun (WGS) entry which is preliminary data.</text>
</comment>
<dbReference type="AlphaFoldDB" id="A0A8S9QKM5"/>
<name>A0A8S9QKM5_BRACR</name>
<protein>
    <submittedName>
        <fullName evidence="2">Uncharacterized protein</fullName>
    </submittedName>
</protein>
<gene>
    <name evidence="2" type="ORF">F2Q69_00021536</name>
</gene>
<proteinExistence type="predicted"/>
<feature type="compositionally biased region" description="Basic residues" evidence="1">
    <location>
        <begin position="1"/>
        <end position="13"/>
    </location>
</feature>
<evidence type="ECO:0000256" key="1">
    <source>
        <dbReference type="SAM" id="MobiDB-lite"/>
    </source>
</evidence>
<sequence length="877" mass="99847">MSSRRKASTKSRHDHSVPDSSSSQHNDVAPKVEFAAHSVDPEEVDAYCAAIGEVKPPRPGTWAPPPFRANHVDGCPIMSCPNGLAAIRSFCRVPGLVEFRLPEAGEVVGLRLKAISHAMRRTRCSGTYGFPSRKSSCSFSTDSSCRSARSTRAEIFSSREFSPPEKLEMANLLSDEPTTNSIMPKMIIHVLNVQESLGLDGFQKQTCLGQMEKPIKYWLREKMDFDQASNGHGVSSGIRATQPVRMFEADQRRLFSQFEVREFCENLVEGVVKALKDVSKIQKKSTTTRAPVAKPSLFINEKSKEPDFMFDKEQTIAELTFLQPEHPSSLVLFSQDFEEKPFDYPHQGPLLGTRRTMDVDLYPIFDEEDDNLDELTPIVDEEAPNITSINMENHICFDPDTTFTPLSTDIQVHCLDHLEKSFELDLQQLVFCSRKSFDSFVFKENSFSLSSYGHELITGILFASSYALDDFMVSTLLEHNSHKAETDFCGDSVLKPVHSYSESDLELKLLCSESDQVRHVLEMFYGSSCFENILIYNTFFDKHAEPWIRNSQFELNLLCSKSEKLAHDLNLFFRNCAITCPDTILVYKTYFDRLHDDLKRVLHVLGLDLQQLVFCSRKSFDSFVFKENSFSLRSYGHELITGILFASSYALEDFMVSTLLEQNSHKAETDFCGDSVLKPVHSYSESDLELKLLCSESDQVRHVLEMFYGSSCLKNILIYNAFFDKHAEAWIRNSQFELNLLCSKSEKLVHVLRLFFRNYTITYLETLLGKQVQPQKSESIDRALQPEFWRCMYSRKMSSKLQGSKMDLKSNLFQEGGNDVPLGSAPGKTDMHGLIMGSKLLEEESVQTEFICDSYAIYKSRDLQFSRIQTTREARNG</sequence>
<dbReference type="EMBL" id="QGKX02001290">
    <property type="protein sequence ID" value="KAF3539168.1"/>
    <property type="molecule type" value="Genomic_DNA"/>
</dbReference>
<organism evidence="2 3">
    <name type="scientific">Brassica cretica</name>
    <name type="common">Mustard</name>
    <dbReference type="NCBI Taxonomy" id="69181"/>
    <lineage>
        <taxon>Eukaryota</taxon>
        <taxon>Viridiplantae</taxon>
        <taxon>Streptophyta</taxon>
        <taxon>Embryophyta</taxon>
        <taxon>Tracheophyta</taxon>
        <taxon>Spermatophyta</taxon>
        <taxon>Magnoliopsida</taxon>
        <taxon>eudicotyledons</taxon>
        <taxon>Gunneridae</taxon>
        <taxon>Pentapetalae</taxon>
        <taxon>rosids</taxon>
        <taxon>malvids</taxon>
        <taxon>Brassicales</taxon>
        <taxon>Brassicaceae</taxon>
        <taxon>Brassiceae</taxon>
        <taxon>Brassica</taxon>
    </lineage>
</organism>
<reference evidence="2" key="1">
    <citation type="submission" date="2019-12" db="EMBL/GenBank/DDBJ databases">
        <title>Genome sequencing and annotation of Brassica cretica.</title>
        <authorList>
            <person name="Studholme D.J."/>
            <person name="Sarris P."/>
        </authorList>
    </citation>
    <scope>NUCLEOTIDE SEQUENCE</scope>
    <source>
        <strain evidence="2">PFS-109/04</strain>
        <tissue evidence="2">Leaf</tissue>
    </source>
</reference>
<evidence type="ECO:0000313" key="3">
    <source>
        <dbReference type="Proteomes" id="UP000712600"/>
    </source>
</evidence>
<accession>A0A8S9QKM5</accession>